<dbReference type="EMBL" id="BQNB010020319">
    <property type="protein sequence ID" value="GJT94688.1"/>
    <property type="molecule type" value="Genomic_DNA"/>
</dbReference>
<name>A0ABQ5I5L9_9ASTR</name>
<keyword evidence="3" id="KW-1185">Reference proteome</keyword>
<comment type="caution">
    <text evidence="2">The sequence shown here is derived from an EMBL/GenBank/DDBJ whole genome shotgun (WGS) entry which is preliminary data.</text>
</comment>
<dbReference type="Proteomes" id="UP001151760">
    <property type="component" value="Unassembled WGS sequence"/>
</dbReference>
<feature type="compositionally biased region" description="Polar residues" evidence="1">
    <location>
        <begin position="288"/>
        <end position="299"/>
    </location>
</feature>
<organism evidence="2 3">
    <name type="scientific">Tanacetum coccineum</name>
    <dbReference type="NCBI Taxonomy" id="301880"/>
    <lineage>
        <taxon>Eukaryota</taxon>
        <taxon>Viridiplantae</taxon>
        <taxon>Streptophyta</taxon>
        <taxon>Embryophyta</taxon>
        <taxon>Tracheophyta</taxon>
        <taxon>Spermatophyta</taxon>
        <taxon>Magnoliopsida</taxon>
        <taxon>eudicotyledons</taxon>
        <taxon>Gunneridae</taxon>
        <taxon>Pentapetalae</taxon>
        <taxon>asterids</taxon>
        <taxon>campanulids</taxon>
        <taxon>Asterales</taxon>
        <taxon>Asteraceae</taxon>
        <taxon>Asteroideae</taxon>
        <taxon>Anthemideae</taxon>
        <taxon>Anthemidinae</taxon>
        <taxon>Tanacetum</taxon>
    </lineage>
</organism>
<evidence type="ECO:0000256" key="1">
    <source>
        <dbReference type="SAM" id="MobiDB-lite"/>
    </source>
</evidence>
<evidence type="ECO:0000313" key="3">
    <source>
        <dbReference type="Proteomes" id="UP001151760"/>
    </source>
</evidence>
<reference evidence="2" key="1">
    <citation type="journal article" date="2022" name="Int. J. Mol. Sci.">
        <title>Draft Genome of Tanacetum Coccineum: Genomic Comparison of Closely Related Tanacetum-Family Plants.</title>
        <authorList>
            <person name="Yamashiro T."/>
            <person name="Shiraishi A."/>
            <person name="Nakayama K."/>
            <person name="Satake H."/>
        </authorList>
    </citation>
    <scope>NUCLEOTIDE SEQUENCE</scope>
</reference>
<gene>
    <name evidence="2" type="ORF">Tco_1090206</name>
</gene>
<proteinExistence type="predicted"/>
<sequence>MHMLTPKLSSYYTGLGKSSFSNPLYLRKAQKEKPCLYNVKYDKNDLVNLFAPESDETIRLAEESRSKLCKTTVKPYDYTKQNSLYELFTPQTEKSHLKYVQSLEKEVDEFQSDKNEFSKDYHLLLQECVSKNIMCSILCSFDSLDEKTELQCLYLEKYQECEDLKTELSKRNENVENKSFNELSKKFAELEQHCISLELSLQHKNEAFQHNRPCKNHDAYEFPNFFKINELKAQLQEKNMVICIDLVDRKTMSIRIQMDAKDQREMGAKNRAENVSMSISPTIDIASRITNDSSPTNDLGPNLSNAQSSSNSIADSSNHPIHLEPSLQELDLLFSPTYDEYFTAGNQSVSNPSALSGNLQKQDTKPTLNVQPTLEPTTPTNVNVEETNTDQALDGQF</sequence>
<feature type="compositionally biased region" description="Polar residues" evidence="1">
    <location>
        <begin position="352"/>
        <end position="374"/>
    </location>
</feature>
<protein>
    <submittedName>
        <fullName evidence="2">Uncharacterized protein</fullName>
    </submittedName>
</protein>
<accession>A0ABQ5I5L9</accession>
<feature type="region of interest" description="Disordered" evidence="1">
    <location>
        <begin position="288"/>
        <end position="320"/>
    </location>
</feature>
<evidence type="ECO:0000313" key="2">
    <source>
        <dbReference type="EMBL" id="GJT94688.1"/>
    </source>
</evidence>
<feature type="compositionally biased region" description="Low complexity" evidence="1">
    <location>
        <begin position="302"/>
        <end position="318"/>
    </location>
</feature>
<reference evidence="2" key="2">
    <citation type="submission" date="2022-01" db="EMBL/GenBank/DDBJ databases">
        <authorList>
            <person name="Yamashiro T."/>
            <person name="Shiraishi A."/>
            <person name="Satake H."/>
            <person name="Nakayama K."/>
        </authorList>
    </citation>
    <scope>NUCLEOTIDE SEQUENCE</scope>
</reference>
<feature type="region of interest" description="Disordered" evidence="1">
    <location>
        <begin position="352"/>
        <end position="382"/>
    </location>
</feature>